<dbReference type="EMBL" id="MU277213">
    <property type="protein sequence ID" value="KAI0061322.1"/>
    <property type="molecule type" value="Genomic_DNA"/>
</dbReference>
<name>A0ACB8SYQ5_9AGAM</name>
<reference evidence="1" key="1">
    <citation type="submission" date="2021-03" db="EMBL/GenBank/DDBJ databases">
        <authorList>
            <consortium name="DOE Joint Genome Institute"/>
            <person name="Ahrendt S."/>
            <person name="Looney B.P."/>
            <person name="Miyauchi S."/>
            <person name="Morin E."/>
            <person name="Drula E."/>
            <person name="Courty P.E."/>
            <person name="Chicoki N."/>
            <person name="Fauchery L."/>
            <person name="Kohler A."/>
            <person name="Kuo A."/>
            <person name="Labutti K."/>
            <person name="Pangilinan J."/>
            <person name="Lipzen A."/>
            <person name="Riley R."/>
            <person name="Andreopoulos W."/>
            <person name="He G."/>
            <person name="Johnson J."/>
            <person name="Barry K.W."/>
            <person name="Grigoriev I.V."/>
            <person name="Nagy L."/>
            <person name="Hibbett D."/>
            <person name="Henrissat B."/>
            <person name="Matheny P.B."/>
            <person name="Labbe J."/>
            <person name="Martin F."/>
        </authorList>
    </citation>
    <scope>NUCLEOTIDE SEQUENCE</scope>
    <source>
        <strain evidence="1">HHB10654</strain>
    </source>
</reference>
<accession>A0ACB8SYQ5</accession>
<comment type="caution">
    <text evidence="1">The sequence shown here is derived from an EMBL/GenBank/DDBJ whole genome shotgun (WGS) entry which is preliminary data.</text>
</comment>
<reference evidence="1" key="2">
    <citation type="journal article" date="2022" name="New Phytol.">
        <title>Evolutionary transition to the ectomycorrhizal habit in the genomes of a hyperdiverse lineage of mushroom-forming fungi.</title>
        <authorList>
            <person name="Looney B."/>
            <person name="Miyauchi S."/>
            <person name="Morin E."/>
            <person name="Drula E."/>
            <person name="Courty P.E."/>
            <person name="Kohler A."/>
            <person name="Kuo A."/>
            <person name="LaButti K."/>
            <person name="Pangilinan J."/>
            <person name="Lipzen A."/>
            <person name="Riley R."/>
            <person name="Andreopoulos W."/>
            <person name="He G."/>
            <person name="Johnson J."/>
            <person name="Nolan M."/>
            <person name="Tritt A."/>
            <person name="Barry K.W."/>
            <person name="Grigoriev I.V."/>
            <person name="Nagy L.G."/>
            <person name="Hibbett D."/>
            <person name="Henrissat B."/>
            <person name="Matheny P.B."/>
            <person name="Labbe J."/>
            <person name="Martin F.M."/>
        </authorList>
    </citation>
    <scope>NUCLEOTIDE SEQUENCE</scope>
    <source>
        <strain evidence="1">HHB10654</strain>
    </source>
</reference>
<evidence type="ECO:0000313" key="2">
    <source>
        <dbReference type="Proteomes" id="UP000814140"/>
    </source>
</evidence>
<dbReference type="Proteomes" id="UP000814140">
    <property type="component" value="Unassembled WGS sequence"/>
</dbReference>
<proteinExistence type="predicted"/>
<gene>
    <name evidence="1" type="ORF">BV25DRAFT_1826808</name>
</gene>
<protein>
    <submittedName>
        <fullName evidence="1">Uncharacterized protein</fullName>
    </submittedName>
</protein>
<keyword evidence="2" id="KW-1185">Reference proteome</keyword>
<organism evidence="1 2">
    <name type="scientific">Artomyces pyxidatus</name>
    <dbReference type="NCBI Taxonomy" id="48021"/>
    <lineage>
        <taxon>Eukaryota</taxon>
        <taxon>Fungi</taxon>
        <taxon>Dikarya</taxon>
        <taxon>Basidiomycota</taxon>
        <taxon>Agaricomycotina</taxon>
        <taxon>Agaricomycetes</taxon>
        <taxon>Russulales</taxon>
        <taxon>Auriscalpiaceae</taxon>
        <taxon>Artomyces</taxon>
    </lineage>
</organism>
<sequence>MNNDVDDIMDGDLTELEISESESSTSEGVDGESDFEMDRISTSDSSSEDEDSDFEVETKPPAKRRKVDGPKLKTKTNLKSTGTPKAKAATQKQGRLQNMLTMPLDVLFELFSNLTPGDLVNLTRTSKNLRAVLMSRKSISVWRAARAQVPGLEVPEPPEDMSEPAWAQLLYGGAVCSECGAKNIHKIDFALRRRLCTKCMKQCLVYASSFRNKCPGLDPSVMEYLPYTNTGGWAHGHASSSRFYMKSDLLAMGKKLAELAQDKKAMKEFRKERILLVDAIMQDCAGYTKWATEAANLRSSTVADLKKKRYDDVVQRLLNAGYEKVDITNSQYTRLRAQPGVDSDKELTDQVWKHIRGKIEAVVINGRAERLKDQHERAVWSRRADAVKRYNKFCQLILPAQWAYMPNTDQAVGLTCFQEVYDKEADVTSADWTSAMQKLPQCLSEWMKKKHEEYIAMLPPANFPSMTMALNVLSGPSADVVRREKMASYAGALELALSVFTTDNHRALFGRDTCNTWKLPSPPTFSLRGASAVLSLFKTLAMNANLVTATALDHLNRRFVCLACAQKDHKSIDNLTAYSWRECVEHYMQTENSDHPSPQWRVLEPRQTADIILREKRLPSSMKKDSTRNWLCNHCGQYSADADANGWVFNSSNSLQTRNTVVHHLRTVHHIAAPVDDVDLLYHVEPGDRRPIAEPVLVNPRQTVPQPAQSTTQFRCAHCRAAANGGSASTRLFKLDGLKNHVQAKHKINRALEPGIDYY</sequence>
<evidence type="ECO:0000313" key="1">
    <source>
        <dbReference type="EMBL" id="KAI0061322.1"/>
    </source>
</evidence>